<sequence length="884" mass="99054">MGVGEIAQPSLYSNSARSSVRSDPIPRELYIYSGMAWFGKVSLGGLQDLAGAVNKISESVKNIEKNFDSALGLEEKRDGEEASGSWASLPDTKGLFDPVMALMGHKGDESSSEVPTEIASPEHPPAAEESNRSSAEGPSISKEETVISAEKDEEDLEQVKDIGPQTASVTPSETEELNEHKIDDRTADVPAQTDISIATTTEATDSVIHQEKEKEENETRDLSLAEDSKQMTVEHAEQTENSVLNTPDDEHHASDSQESHEKFEKEDDQVSGEVSPDHDDGVDNSQVSHGVESKEISVGSRYDDANKQSDNHEESISSEQDSTSLSEPLPPANASSELAEVSSQGKDSELEEKKSSVVIATNLLSSSDPVHEIEKLKKEMSVLEAALQGAARQAQAKADDIAKLMNENEQLKSVIEDLKRKSMDSEIDALKEEYHLRVSSLERKVYALTRERDTLRREQSKKSDAAALLKEKDEIINQIRELEEEKQRLNSRLQVEETKVESIKRDKAATEKLLQETIERNQTELAAQKEFYANALNAAKEAEALAEARANSEAKIELESRLREAGEKEAMLVQTLEELRHTLTRKEQEAAFREEMLKRDFDDLQKRYQASELRYNELITQVPESTRPLLRQIEAMQETAARRAEAWTGVERALNSRLQEAEAKAAAAEERERSLNERLSQSSSRITVLETQITCLRTEQTQLSRSLEKERQRASESRQEYLAIKEEAATQEGRAKQLEHEIKELRMQHKKELQEATGSKELLEKELERERSAREELEKVASREAPKVVNQDLTRNYPIRKLSSAGSLNSIEESFFLQASLDSSDGFLSERRMSGESNVSQYFLKSMTPNAFEAALRQKDGELQSYMSRLASLESIRNSLAEDL</sequence>
<feature type="compositionally biased region" description="Polar residues" evidence="2">
    <location>
        <begin position="333"/>
        <end position="345"/>
    </location>
</feature>
<reference evidence="3 4" key="1">
    <citation type="journal article" date="2016" name="DNA Res.">
        <title>The draft genome of MD-2 pineapple using hybrid error correction of long reads.</title>
        <authorList>
            <person name="Redwan R.M."/>
            <person name="Saidin A."/>
            <person name="Kumar S.V."/>
        </authorList>
    </citation>
    <scope>NUCLEOTIDE SEQUENCE [LARGE SCALE GENOMIC DNA]</scope>
    <source>
        <strain evidence="4">cv. MD2</strain>
        <tissue evidence="3">Leaf</tissue>
    </source>
</reference>
<protein>
    <submittedName>
        <fullName evidence="3">Golgin candidate 5</fullName>
    </submittedName>
</protein>
<feature type="coiled-coil region" evidence="1">
    <location>
        <begin position="576"/>
        <end position="621"/>
    </location>
</feature>
<keyword evidence="1" id="KW-0175">Coiled coil</keyword>
<evidence type="ECO:0000256" key="2">
    <source>
        <dbReference type="SAM" id="MobiDB-lite"/>
    </source>
</evidence>
<proteinExistence type="predicted"/>
<accession>A0A199VCR3</accession>
<feature type="compositionally biased region" description="Basic and acidic residues" evidence="2">
    <location>
        <begin position="177"/>
        <end position="187"/>
    </location>
</feature>
<feature type="compositionally biased region" description="Basic and acidic residues" evidence="2">
    <location>
        <begin position="291"/>
        <end position="315"/>
    </location>
</feature>
<feature type="compositionally biased region" description="Basic and acidic residues" evidence="2">
    <location>
        <begin position="208"/>
        <end position="238"/>
    </location>
</feature>
<feature type="region of interest" description="Disordered" evidence="2">
    <location>
        <begin position="1"/>
        <end position="21"/>
    </location>
</feature>
<feature type="compositionally biased region" description="Polar residues" evidence="2">
    <location>
        <begin position="10"/>
        <end position="21"/>
    </location>
</feature>
<gene>
    <name evidence="3" type="ORF">ACMD2_21539</name>
</gene>
<dbReference type="AlphaFoldDB" id="A0A199VCR3"/>
<evidence type="ECO:0000256" key="1">
    <source>
        <dbReference type="SAM" id="Coils"/>
    </source>
</evidence>
<feature type="region of interest" description="Disordered" evidence="2">
    <location>
        <begin position="101"/>
        <end position="354"/>
    </location>
</feature>
<feature type="compositionally biased region" description="Basic and acidic residues" evidence="2">
    <location>
        <begin position="248"/>
        <end position="265"/>
    </location>
</feature>
<dbReference type="PANTHER" id="PTHR47347">
    <property type="entry name" value="GOLGIN CANDIDATE 5"/>
    <property type="match status" value="1"/>
</dbReference>
<dbReference type="EMBL" id="LSRQ01002224">
    <property type="protein sequence ID" value="OAY74917.1"/>
    <property type="molecule type" value="Genomic_DNA"/>
</dbReference>
<feature type="coiled-coil region" evidence="1">
    <location>
        <begin position="651"/>
        <end position="783"/>
    </location>
</feature>
<organism evidence="3 4">
    <name type="scientific">Ananas comosus</name>
    <name type="common">Pineapple</name>
    <name type="synonym">Ananas ananas</name>
    <dbReference type="NCBI Taxonomy" id="4615"/>
    <lineage>
        <taxon>Eukaryota</taxon>
        <taxon>Viridiplantae</taxon>
        <taxon>Streptophyta</taxon>
        <taxon>Embryophyta</taxon>
        <taxon>Tracheophyta</taxon>
        <taxon>Spermatophyta</taxon>
        <taxon>Magnoliopsida</taxon>
        <taxon>Liliopsida</taxon>
        <taxon>Poales</taxon>
        <taxon>Bromeliaceae</taxon>
        <taxon>Bromelioideae</taxon>
        <taxon>Ananas</taxon>
    </lineage>
</organism>
<dbReference type="PANTHER" id="PTHR47347:SF2">
    <property type="entry name" value="GOLGIN CANDIDATE 5"/>
    <property type="match status" value="1"/>
</dbReference>
<name>A0A199VCR3_ANACO</name>
<feature type="compositionally biased region" description="Polar residues" evidence="2">
    <location>
        <begin position="317"/>
        <end position="326"/>
    </location>
</feature>
<dbReference type="Proteomes" id="UP000092600">
    <property type="component" value="Unassembled WGS sequence"/>
</dbReference>
<dbReference type="STRING" id="4615.A0A199VCR3"/>
<comment type="caution">
    <text evidence="3">The sequence shown here is derived from an EMBL/GenBank/DDBJ whole genome shotgun (WGS) entry which is preliminary data.</text>
</comment>
<evidence type="ECO:0000313" key="3">
    <source>
        <dbReference type="EMBL" id="OAY74917.1"/>
    </source>
</evidence>
<feature type="coiled-coil region" evidence="1">
    <location>
        <begin position="373"/>
        <end position="520"/>
    </location>
</feature>
<evidence type="ECO:0000313" key="4">
    <source>
        <dbReference type="Proteomes" id="UP000092600"/>
    </source>
</evidence>
<feature type="compositionally biased region" description="Polar residues" evidence="2">
    <location>
        <begin position="193"/>
        <end position="204"/>
    </location>
</feature>